<feature type="domain" description="Glycosyltransferase 2-like" evidence="1">
    <location>
        <begin position="5"/>
        <end position="170"/>
    </location>
</feature>
<dbReference type="InterPro" id="IPR029044">
    <property type="entry name" value="Nucleotide-diphossugar_trans"/>
</dbReference>
<dbReference type="Gene3D" id="3.90.550.10">
    <property type="entry name" value="Spore Coat Polysaccharide Biosynthesis Protein SpsA, Chain A"/>
    <property type="match status" value="1"/>
</dbReference>
<name>A0A0P0YSV8_9ENTR</name>
<proteinExistence type="predicted"/>
<dbReference type="InterPro" id="IPR050834">
    <property type="entry name" value="Glycosyltransf_2"/>
</dbReference>
<accession>A0A0P0YSV8</accession>
<dbReference type="Pfam" id="PF00535">
    <property type="entry name" value="Glycos_transf_2"/>
    <property type="match status" value="1"/>
</dbReference>
<gene>
    <name evidence="2" type="primary">wcaA</name>
</gene>
<reference evidence="2" key="2">
    <citation type="journal article" date="2015" name="Sci. Rep.">
        <title>Genetic analysis of capsular polysaccharide synthesis gene clusters in 79 capsular types of Klebsiella spp.</title>
        <authorList>
            <person name="Pan Y.J."/>
            <person name="Lin T.L."/>
            <person name="Chen C.T."/>
            <person name="Chen Y.Y."/>
            <person name="Hsieh P.F."/>
            <person name="Hsu C.R."/>
            <person name="Wu M.C."/>
            <person name="Wang J.T."/>
        </authorList>
    </citation>
    <scope>NUCLEOTIDE SEQUENCE</scope>
    <source>
        <strain evidence="2">370</strain>
    </source>
</reference>
<dbReference type="PANTHER" id="PTHR43685">
    <property type="entry name" value="GLYCOSYLTRANSFERASE"/>
    <property type="match status" value="1"/>
</dbReference>
<sequence length="305" mass="35000">MRYFIAIPTYNGGIIWEKSASEIKKYAPNDALVHVIDSESKDDTVNIAKQNGFDVQIIPGSEFNHGGTRNRAIDNFKDYDIVIFLTQDAIPEMHFIENIIQAFDDPNVACAYGRQLPHEGANSLAKHARSFNYSSHGYVCGKENIPEMGIKTVFMSNSFSAYRLSIFQELGGFPSNTILCEDMYYAAKAVLAGYKIAYVPSAIVYHSHNYTPIEEFKRYFDIGVFHTDEQWIREKFGNAGGEGKKFIISELRYLIDKNKWMIVPLAMINNFMKFMGYELGKRYRHIPKSLVRLCSMHKRFWNITS</sequence>
<keyword evidence="2" id="KW-0808">Transferase</keyword>
<evidence type="ECO:0000313" key="2">
    <source>
        <dbReference type="EMBL" id="BAT24429.1"/>
    </source>
</evidence>
<dbReference type="AlphaFoldDB" id="A0A0P0YSV8"/>
<dbReference type="GO" id="GO:0044010">
    <property type="term" value="P:single-species biofilm formation"/>
    <property type="evidence" value="ECO:0007669"/>
    <property type="project" value="TreeGrafter"/>
</dbReference>
<protein>
    <submittedName>
        <fullName evidence="2">Glycosyl transferase</fullName>
    </submittedName>
</protein>
<organism evidence="2">
    <name type="scientific">Klebsiella sp. 370</name>
    <dbReference type="NCBI Taxonomy" id="1497842"/>
    <lineage>
        <taxon>Bacteria</taxon>
        <taxon>Pseudomonadati</taxon>
        <taxon>Pseudomonadota</taxon>
        <taxon>Gammaproteobacteria</taxon>
        <taxon>Enterobacterales</taxon>
        <taxon>Enterobacteriaceae</taxon>
        <taxon>Klebsiella/Raoultella group</taxon>
        <taxon>Klebsiella</taxon>
    </lineage>
</organism>
<dbReference type="EMBL" id="AB924612">
    <property type="protein sequence ID" value="BAT24429.1"/>
    <property type="molecule type" value="Genomic_DNA"/>
</dbReference>
<evidence type="ECO:0000259" key="1">
    <source>
        <dbReference type="Pfam" id="PF00535"/>
    </source>
</evidence>
<dbReference type="GO" id="GO:0016740">
    <property type="term" value="F:transferase activity"/>
    <property type="evidence" value="ECO:0007669"/>
    <property type="project" value="UniProtKB-KW"/>
</dbReference>
<dbReference type="PANTHER" id="PTHR43685:SF13">
    <property type="entry name" value="O ANTIGEN BIOSYNTHESIS RHAMNOSYLTRANSFERASE RFBN"/>
    <property type="match status" value="1"/>
</dbReference>
<reference evidence="2" key="1">
    <citation type="submission" date="2014-04" db="EMBL/GenBank/DDBJ databases">
        <authorList>
            <person name="Harrison E."/>
        </authorList>
    </citation>
    <scope>NUCLEOTIDE SEQUENCE</scope>
    <source>
        <strain evidence="2">370</strain>
    </source>
</reference>
<dbReference type="InterPro" id="IPR001173">
    <property type="entry name" value="Glyco_trans_2-like"/>
</dbReference>
<dbReference type="SUPFAM" id="SSF53448">
    <property type="entry name" value="Nucleotide-diphospho-sugar transferases"/>
    <property type="match status" value="1"/>
</dbReference>